<dbReference type="InterPro" id="IPR005844">
    <property type="entry name" value="A-D-PHexomutase_a/b/a-I"/>
</dbReference>
<dbReference type="InterPro" id="IPR005843">
    <property type="entry name" value="A-D-PHexomutase_C"/>
</dbReference>
<keyword evidence="3 8" id="KW-0479">Metal-binding</keyword>
<feature type="domain" description="Alpha-D-phosphohexomutase alpha/beta/alpha" evidence="12">
    <location>
        <begin position="260"/>
        <end position="367"/>
    </location>
</feature>
<dbReference type="NCBIfam" id="NF008139">
    <property type="entry name" value="PRK10887.1"/>
    <property type="match status" value="1"/>
</dbReference>
<dbReference type="GO" id="GO:0009252">
    <property type="term" value="P:peptidoglycan biosynthetic process"/>
    <property type="evidence" value="ECO:0007669"/>
    <property type="project" value="UniProtKB-ARBA"/>
</dbReference>
<name>A0A643FDT9_IDEDE</name>
<dbReference type="InterPro" id="IPR005846">
    <property type="entry name" value="A-D-PHexomutase_a/b/a-III"/>
</dbReference>
<dbReference type="HAMAP" id="MF_01554_B">
    <property type="entry name" value="GlmM_B"/>
    <property type="match status" value="1"/>
</dbReference>
<gene>
    <name evidence="8 13" type="primary">glmM</name>
    <name evidence="13" type="ORF">F7Q92_07420</name>
</gene>
<dbReference type="PANTHER" id="PTHR42946:SF1">
    <property type="entry name" value="PHOSPHOGLUCOMUTASE (ALPHA-D-GLUCOSE-1,6-BISPHOSPHATE-DEPENDENT)"/>
    <property type="match status" value="1"/>
</dbReference>
<evidence type="ECO:0000256" key="6">
    <source>
        <dbReference type="ARBA" id="ARBA00066330"/>
    </source>
</evidence>
<evidence type="ECO:0000259" key="9">
    <source>
        <dbReference type="Pfam" id="PF00408"/>
    </source>
</evidence>
<feature type="domain" description="Alpha-D-phosphohexomutase alpha/beta/alpha" evidence="11">
    <location>
        <begin position="159"/>
        <end position="256"/>
    </location>
</feature>
<feature type="active site" description="Phosphoserine intermediate" evidence="8">
    <location>
        <position position="104"/>
    </location>
</feature>
<dbReference type="InterPro" id="IPR050060">
    <property type="entry name" value="Phosphoglucosamine_mutase"/>
</dbReference>
<comment type="caution">
    <text evidence="13">The sequence shown here is derived from an EMBL/GenBank/DDBJ whole genome shotgun (WGS) entry which is preliminary data.</text>
</comment>
<dbReference type="GO" id="GO:0005829">
    <property type="term" value="C:cytosol"/>
    <property type="evidence" value="ECO:0007669"/>
    <property type="project" value="TreeGrafter"/>
</dbReference>
<dbReference type="InterPro" id="IPR005841">
    <property type="entry name" value="Alpha-D-phosphohexomutase_SF"/>
</dbReference>
<dbReference type="NCBIfam" id="TIGR01455">
    <property type="entry name" value="glmM"/>
    <property type="match status" value="1"/>
</dbReference>
<dbReference type="InterPro" id="IPR006352">
    <property type="entry name" value="GlmM_bact"/>
</dbReference>
<keyword evidence="5 8" id="KW-0413">Isomerase</keyword>
<feature type="binding site" evidence="8">
    <location>
        <position position="245"/>
    </location>
    <ligand>
        <name>Mg(2+)</name>
        <dbReference type="ChEBI" id="CHEBI:18420"/>
    </ligand>
</feature>
<protein>
    <recommendedName>
        <fullName evidence="7 8">Phosphoglucosamine mutase</fullName>
        <ecNumber evidence="6 8">5.4.2.10</ecNumber>
    </recommendedName>
</protein>
<evidence type="ECO:0000256" key="3">
    <source>
        <dbReference type="ARBA" id="ARBA00022723"/>
    </source>
</evidence>
<evidence type="ECO:0000256" key="2">
    <source>
        <dbReference type="ARBA" id="ARBA00022553"/>
    </source>
</evidence>
<comment type="similarity">
    <text evidence="1 8">Belongs to the phosphohexose mutase family.</text>
</comment>
<dbReference type="EC" id="5.4.2.10" evidence="6 8"/>
<evidence type="ECO:0000256" key="7">
    <source>
        <dbReference type="ARBA" id="ARBA00068193"/>
    </source>
</evidence>
<dbReference type="InterPro" id="IPR005845">
    <property type="entry name" value="A-D-PHexomutase_a/b/a-II"/>
</dbReference>
<dbReference type="GO" id="GO:0000287">
    <property type="term" value="F:magnesium ion binding"/>
    <property type="evidence" value="ECO:0007669"/>
    <property type="project" value="UniProtKB-UniRule"/>
</dbReference>
<dbReference type="Pfam" id="PF02880">
    <property type="entry name" value="PGM_PMM_III"/>
    <property type="match status" value="1"/>
</dbReference>
<dbReference type="Pfam" id="PF02879">
    <property type="entry name" value="PGM_PMM_II"/>
    <property type="match status" value="1"/>
</dbReference>
<accession>A0A643FDT9</accession>
<evidence type="ECO:0000259" key="11">
    <source>
        <dbReference type="Pfam" id="PF02879"/>
    </source>
</evidence>
<feature type="binding site" description="via phosphate group" evidence="8">
    <location>
        <position position="104"/>
    </location>
    <ligand>
        <name>Mg(2+)</name>
        <dbReference type="ChEBI" id="CHEBI:18420"/>
    </ligand>
</feature>
<dbReference type="CDD" id="cd05802">
    <property type="entry name" value="GlmM"/>
    <property type="match status" value="1"/>
</dbReference>
<feature type="domain" description="Alpha-D-phosphohexomutase alpha/beta/alpha" evidence="10">
    <location>
        <begin position="3"/>
        <end position="137"/>
    </location>
</feature>
<dbReference type="AlphaFoldDB" id="A0A643FDT9"/>
<dbReference type="EMBL" id="VZPB01000013">
    <property type="protein sequence ID" value="KAB0583500.1"/>
    <property type="molecule type" value="Genomic_DNA"/>
</dbReference>
<dbReference type="GO" id="GO:0008966">
    <property type="term" value="F:phosphoglucosamine mutase activity"/>
    <property type="evidence" value="ECO:0007669"/>
    <property type="project" value="UniProtKB-UniRule"/>
</dbReference>
<evidence type="ECO:0000259" key="12">
    <source>
        <dbReference type="Pfam" id="PF02880"/>
    </source>
</evidence>
<dbReference type="SUPFAM" id="SSF55957">
    <property type="entry name" value="Phosphoglucomutase, C-terminal domain"/>
    <property type="match status" value="1"/>
</dbReference>
<evidence type="ECO:0000256" key="5">
    <source>
        <dbReference type="ARBA" id="ARBA00023235"/>
    </source>
</evidence>
<keyword evidence="2 8" id="KW-0597">Phosphoprotein</keyword>
<dbReference type="SUPFAM" id="SSF53738">
    <property type="entry name" value="Phosphoglucomutase, first 3 domains"/>
    <property type="match status" value="3"/>
</dbReference>
<dbReference type="Proteomes" id="UP000430120">
    <property type="component" value="Unassembled WGS sequence"/>
</dbReference>
<evidence type="ECO:0000256" key="1">
    <source>
        <dbReference type="ARBA" id="ARBA00010231"/>
    </source>
</evidence>
<evidence type="ECO:0000256" key="4">
    <source>
        <dbReference type="ARBA" id="ARBA00022842"/>
    </source>
</evidence>
<evidence type="ECO:0000313" key="13">
    <source>
        <dbReference type="EMBL" id="KAB0583500.1"/>
    </source>
</evidence>
<comment type="function">
    <text evidence="8">Catalyzes the conversion of glucosamine-6-phosphate to glucosamine-1-phosphate.</text>
</comment>
<evidence type="ECO:0000313" key="14">
    <source>
        <dbReference type="Proteomes" id="UP000430120"/>
    </source>
</evidence>
<dbReference type="RefSeq" id="WP_151123545.1">
    <property type="nucleotide sequence ID" value="NZ_CP088081.1"/>
</dbReference>
<evidence type="ECO:0000256" key="8">
    <source>
        <dbReference type="HAMAP-Rule" id="MF_01554"/>
    </source>
</evidence>
<dbReference type="GO" id="GO:0004615">
    <property type="term" value="F:phosphomannomutase activity"/>
    <property type="evidence" value="ECO:0007669"/>
    <property type="project" value="TreeGrafter"/>
</dbReference>
<keyword evidence="4 8" id="KW-0460">Magnesium</keyword>
<feature type="modified residue" description="Phosphoserine" evidence="8">
    <location>
        <position position="104"/>
    </location>
</feature>
<evidence type="ECO:0000259" key="10">
    <source>
        <dbReference type="Pfam" id="PF02878"/>
    </source>
</evidence>
<comment type="PTM">
    <text evidence="8">Activated by phosphorylation.</text>
</comment>
<dbReference type="PRINTS" id="PR00509">
    <property type="entry name" value="PGMPMM"/>
</dbReference>
<dbReference type="FunFam" id="3.40.120.10:FF:000002">
    <property type="entry name" value="Phosphoglucosamine mutase"/>
    <property type="match status" value="1"/>
</dbReference>
<dbReference type="Gene3D" id="3.30.310.50">
    <property type="entry name" value="Alpha-D-phosphohexomutase, C-terminal domain"/>
    <property type="match status" value="1"/>
</dbReference>
<comment type="cofactor">
    <cofactor evidence="8">
        <name>Mg(2+)</name>
        <dbReference type="ChEBI" id="CHEBI:18420"/>
    </cofactor>
    <text evidence="8">Binds 1 Mg(2+) ion per subunit.</text>
</comment>
<dbReference type="PANTHER" id="PTHR42946">
    <property type="entry name" value="PHOSPHOHEXOSE MUTASE"/>
    <property type="match status" value="1"/>
</dbReference>
<proteinExistence type="inferred from homology"/>
<dbReference type="GO" id="GO:0005975">
    <property type="term" value="P:carbohydrate metabolic process"/>
    <property type="evidence" value="ECO:0007669"/>
    <property type="project" value="InterPro"/>
</dbReference>
<dbReference type="FunFam" id="3.30.310.50:FF:000001">
    <property type="entry name" value="Phosphoglucosamine mutase"/>
    <property type="match status" value="1"/>
</dbReference>
<keyword evidence="14" id="KW-1185">Reference proteome</keyword>
<dbReference type="OrthoDB" id="9803322at2"/>
<reference evidence="13 14" key="1">
    <citation type="submission" date="2019-09" db="EMBL/GenBank/DDBJ databases">
        <title>Draft genome sequences of 48 bacterial type strains from the CCUG.</title>
        <authorList>
            <person name="Tunovic T."/>
            <person name="Pineiro-Iglesias B."/>
            <person name="Unosson C."/>
            <person name="Inganas E."/>
            <person name="Ohlen M."/>
            <person name="Cardew S."/>
            <person name="Jensie-Markopoulos S."/>
            <person name="Salva-Serra F."/>
            <person name="Jaen-Luchoro D."/>
            <person name="Karlsson R."/>
            <person name="Svensson-Stadler L."/>
            <person name="Chun J."/>
            <person name="Moore E."/>
        </authorList>
    </citation>
    <scope>NUCLEOTIDE SEQUENCE [LARGE SCALE GENOMIC DNA]</scope>
    <source>
        <strain evidence="13 14">CCUG 30977</strain>
    </source>
</reference>
<dbReference type="InterPro" id="IPR016055">
    <property type="entry name" value="A-D-PHexomutase_a/b/a-I/II/III"/>
</dbReference>
<feature type="binding site" evidence="8">
    <location>
        <position position="247"/>
    </location>
    <ligand>
        <name>Mg(2+)</name>
        <dbReference type="ChEBI" id="CHEBI:18420"/>
    </ligand>
</feature>
<organism evidence="13 14">
    <name type="scientific">Ideonella dechloratans</name>
    <dbReference type="NCBI Taxonomy" id="36863"/>
    <lineage>
        <taxon>Bacteria</taxon>
        <taxon>Pseudomonadati</taxon>
        <taxon>Pseudomonadota</taxon>
        <taxon>Betaproteobacteria</taxon>
        <taxon>Burkholderiales</taxon>
        <taxon>Sphaerotilaceae</taxon>
        <taxon>Ideonella</taxon>
    </lineage>
</organism>
<feature type="binding site" evidence="8">
    <location>
        <position position="243"/>
    </location>
    <ligand>
        <name>Mg(2+)</name>
        <dbReference type="ChEBI" id="CHEBI:18420"/>
    </ligand>
</feature>
<dbReference type="FunFam" id="3.40.120.10:FF:000001">
    <property type="entry name" value="Phosphoglucosamine mutase"/>
    <property type="match status" value="1"/>
</dbReference>
<comment type="catalytic activity">
    <reaction evidence="8">
        <text>alpha-D-glucosamine 1-phosphate = D-glucosamine 6-phosphate</text>
        <dbReference type="Rhea" id="RHEA:23424"/>
        <dbReference type="ChEBI" id="CHEBI:58516"/>
        <dbReference type="ChEBI" id="CHEBI:58725"/>
        <dbReference type="EC" id="5.4.2.10"/>
    </reaction>
</comment>
<dbReference type="Pfam" id="PF02878">
    <property type="entry name" value="PGM_PMM_I"/>
    <property type="match status" value="1"/>
</dbReference>
<dbReference type="Pfam" id="PF00408">
    <property type="entry name" value="PGM_PMM_IV"/>
    <property type="match status" value="1"/>
</dbReference>
<feature type="domain" description="Alpha-D-phosphohexomutase C-terminal" evidence="9">
    <location>
        <begin position="375"/>
        <end position="441"/>
    </location>
</feature>
<dbReference type="InterPro" id="IPR036900">
    <property type="entry name" value="A-D-PHexomutase_C_sf"/>
</dbReference>
<dbReference type="Gene3D" id="3.40.120.10">
    <property type="entry name" value="Alpha-D-Glucose-1,6-Bisphosphate, subunit A, domain 3"/>
    <property type="match status" value="3"/>
</dbReference>
<sequence>MARQYFGTDGIRGTVGQFPITPDFALRLGHAVGQVLQRTAKGRRPTVLIGKDTRISGYMLESALEAGFASAGVNVLLTGPLPTPGVAYLTRALRLDLGVVISASHNAFPDNGIKFFSAKGEKLPDAWEESVEQALEEPPAWVDSARLGRARRLDDAQGRYVEFCKSTVSGELNLKGLKFVIDAAHGAAYQVAPAVFHELGGEVTSIGVTPNGMNINAGVGATSPAALVAAVKEQGANYGIALDGDADRLQLVDNEGRLFNGDELLYVMAMDRKAQGEAVPGVVGTLMTNMAVEVALAEQGIELVRAKVGDRYVLEELAARHWLLGGESSGHLLALDRHSTGDGIVSALQVLQATQRSGRGLRALLEGVTLYPQVMINVRLKEGEDWRQNARLSELTRQVTAELGRLGRVLIRASGTEPVLRVMVEAREESQARHAAETLAAAARGEC</sequence>
<dbReference type="GO" id="GO:0006048">
    <property type="term" value="P:UDP-N-acetylglucosamine biosynthetic process"/>
    <property type="evidence" value="ECO:0007669"/>
    <property type="project" value="TreeGrafter"/>
</dbReference>